<name>A0A255XMC5_9PROT</name>
<dbReference type="NCBIfam" id="TIGR00654">
    <property type="entry name" value="PhzF_family"/>
    <property type="match status" value="1"/>
</dbReference>
<evidence type="ECO:0008006" key="6">
    <source>
        <dbReference type="Google" id="ProtNLM"/>
    </source>
</evidence>
<dbReference type="Gene3D" id="3.10.310.10">
    <property type="entry name" value="Diaminopimelate Epimerase, Chain A, domain 1"/>
    <property type="match status" value="2"/>
</dbReference>
<reference evidence="4 5" key="1">
    <citation type="submission" date="2017-07" db="EMBL/GenBank/DDBJ databases">
        <title>Elstera cyanobacteriorum sp. nov., a novel bacterium isolated from cyanobacterial aggregates in a eutrophic lake.</title>
        <authorList>
            <person name="Cai H."/>
        </authorList>
    </citation>
    <scope>NUCLEOTIDE SEQUENCE [LARGE SCALE GENOMIC DNA]</scope>
    <source>
        <strain evidence="4 5">TH019</strain>
    </source>
</reference>
<gene>
    <name evidence="4" type="ORF">CHR90_15200</name>
</gene>
<evidence type="ECO:0000256" key="2">
    <source>
        <dbReference type="ARBA" id="ARBA00023235"/>
    </source>
</evidence>
<dbReference type="Proteomes" id="UP000216361">
    <property type="component" value="Unassembled WGS sequence"/>
</dbReference>
<dbReference type="OrthoDB" id="9788221at2"/>
<dbReference type="GO" id="GO:0016853">
    <property type="term" value="F:isomerase activity"/>
    <property type="evidence" value="ECO:0007669"/>
    <property type="project" value="UniProtKB-KW"/>
</dbReference>
<comment type="similarity">
    <text evidence="1">Belongs to the PhzF family.</text>
</comment>
<keyword evidence="2" id="KW-0413">Isomerase</keyword>
<accession>A0A255XMC5</accession>
<evidence type="ECO:0000313" key="5">
    <source>
        <dbReference type="Proteomes" id="UP000216361"/>
    </source>
</evidence>
<dbReference type="GO" id="GO:0005737">
    <property type="term" value="C:cytoplasm"/>
    <property type="evidence" value="ECO:0007669"/>
    <property type="project" value="TreeGrafter"/>
</dbReference>
<comment type="caution">
    <text evidence="4">The sequence shown here is derived from an EMBL/GenBank/DDBJ whole genome shotgun (WGS) entry which is preliminary data.</text>
</comment>
<dbReference type="PANTHER" id="PTHR13774">
    <property type="entry name" value="PHENAZINE BIOSYNTHESIS PROTEIN"/>
    <property type="match status" value="1"/>
</dbReference>
<dbReference type="PIRSF" id="PIRSF016184">
    <property type="entry name" value="PhzC_PhzF"/>
    <property type="match status" value="1"/>
</dbReference>
<dbReference type="InterPro" id="IPR003719">
    <property type="entry name" value="Phenazine_PhzF-like"/>
</dbReference>
<dbReference type="AlphaFoldDB" id="A0A255XMC5"/>
<feature type="active site" evidence="3">
    <location>
        <position position="46"/>
    </location>
</feature>
<proteinExistence type="inferred from homology"/>
<dbReference type="SUPFAM" id="SSF54506">
    <property type="entry name" value="Diaminopimelate epimerase-like"/>
    <property type="match status" value="1"/>
</dbReference>
<dbReference type="EMBL" id="NOXS01000034">
    <property type="protein sequence ID" value="OYQ17544.1"/>
    <property type="molecule type" value="Genomic_DNA"/>
</dbReference>
<organism evidence="4 5">
    <name type="scientific">Elstera cyanobacteriorum</name>
    <dbReference type="NCBI Taxonomy" id="2022747"/>
    <lineage>
        <taxon>Bacteria</taxon>
        <taxon>Pseudomonadati</taxon>
        <taxon>Pseudomonadota</taxon>
        <taxon>Alphaproteobacteria</taxon>
        <taxon>Rhodospirillales</taxon>
        <taxon>Rhodospirillaceae</taxon>
        <taxon>Elstera</taxon>
    </lineage>
</organism>
<dbReference type="Pfam" id="PF02567">
    <property type="entry name" value="PhzC-PhzF"/>
    <property type="match status" value="1"/>
</dbReference>
<evidence type="ECO:0000313" key="4">
    <source>
        <dbReference type="EMBL" id="OYQ17544.1"/>
    </source>
</evidence>
<evidence type="ECO:0000256" key="1">
    <source>
        <dbReference type="ARBA" id="ARBA00008270"/>
    </source>
</evidence>
<protein>
    <recommendedName>
        <fullName evidence="6">PhzF family phenazine biosynthesis protein</fullName>
    </recommendedName>
</protein>
<sequence>MTLPFFQVDAFTAERFRGNPAAIVAEADPLTEAQMLAIAAENNLSETAYLRRRQGTAAEYDIRWFTPVMEMDLCGHATLASAAVVLERLEPRAERVIFHGQRGPLRVDKITLPNDAPGYQLDFPRDPLQPVDNPALLAAITAAIGVEPLGLLGTGRAVALLPDAASVEALTPDLARVAGLEPSWLAVTAPGDGAHGDVDFVSRLFAPREGIPEDPVTGSLHCMLMPYWAGRLGRPKLRARQLSARRGDLWLDDTGTRTLIAGSAVFVIEGRISI</sequence>
<dbReference type="PANTHER" id="PTHR13774:SF17">
    <property type="entry name" value="PHENAZINE BIOSYNTHESIS-LIKE DOMAIN-CONTAINING PROTEIN"/>
    <property type="match status" value="1"/>
</dbReference>
<keyword evidence="5" id="KW-1185">Reference proteome</keyword>
<evidence type="ECO:0000256" key="3">
    <source>
        <dbReference type="PIRSR" id="PIRSR016184-1"/>
    </source>
</evidence>